<feature type="compositionally biased region" description="Basic and acidic residues" evidence="1">
    <location>
        <begin position="1"/>
        <end position="12"/>
    </location>
</feature>
<gene>
    <name evidence="2" type="ORF">FE374_07310</name>
</gene>
<dbReference type="OrthoDB" id="3638028at2"/>
<organism evidence="2 3">
    <name type="scientific">Georgenia yuyongxinii</name>
    <dbReference type="NCBI Taxonomy" id="2589797"/>
    <lineage>
        <taxon>Bacteria</taxon>
        <taxon>Bacillati</taxon>
        <taxon>Actinomycetota</taxon>
        <taxon>Actinomycetes</taxon>
        <taxon>Micrococcales</taxon>
        <taxon>Bogoriellaceae</taxon>
        <taxon>Georgenia</taxon>
    </lineage>
</organism>
<dbReference type="GO" id="GO:0016773">
    <property type="term" value="F:phosphotransferase activity, alcohol group as acceptor"/>
    <property type="evidence" value="ECO:0007669"/>
    <property type="project" value="InterPro"/>
</dbReference>
<dbReference type="KEGG" id="gyu:FE374_07310"/>
<dbReference type="EMBL" id="CP040915">
    <property type="protein sequence ID" value="QDC24458.1"/>
    <property type="molecule type" value="Genomic_DNA"/>
</dbReference>
<dbReference type="Gene3D" id="3.90.1200.10">
    <property type="match status" value="1"/>
</dbReference>
<keyword evidence="2" id="KW-0808">Transferase</keyword>
<dbReference type="AlphaFoldDB" id="A0A5B8C296"/>
<name>A0A5B8C296_9MICO</name>
<accession>A0A5B8C296</accession>
<dbReference type="InterPro" id="IPR011009">
    <property type="entry name" value="Kinase-like_dom_sf"/>
</dbReference>
<evidence type="ECO:0000256" key="1">
    <source>
        <dbReference type="SAM" id="MobiDB-lite"/>
    </source>
</evidence>
<dbReference type="RefSeq" id="WP_139927900.1">
    <property type="nucleotide sequence ID" value="NZ_CP040915.1"/>
</dbReference>
<dbReference type="InterPro" id="IPR006748">
    <property type="entry name" value="NH2Glyco/OHUrea_AB-resist_kin"/>
</dbReference>
<dbReference type="SUPFAM" id="SSF56112">
    <property type="entry name" value="Protein kinase-like (PK-like)"/>
    <property type="match status" value="1"/>
</dbReference>
<dbReference type="GO" id="GO:0019748">
    <property type="term" value="P:secondary metabolic process"/>
    <property type="evidence" value="ECO:0007669"/>
    <property type="project" value="InterPro"/>
</dbReference>
<evidence type="ECO:0000313" key="2">
    <source>
        <dbReference type="EMBL" id="QDC24458.1"/>
    </source>
</evidence>
<dbReference type="Proteomes" id="UP000314616">
    <property type="component" value="Chromosome"/>
</dbReference>
<reference evidence="2 3" key="1">
    <citation type="submission" date="2019-05" db="EMBL/GenBank/DDBJ databases">
        <title>Georgenia *** sp. nov., and Georgenia *** sp. nov., isolated from the intestinal contents of plateau pika (Ochotona curzoniae) in the Qinghai-Tibet plateau of China.</title>
        <authorList>
            <person name="Tian Z."/>
        </authorList>
    </citation>
    <scope>NUCLEOTIDE SEQUENCE [LARGE SCALE GENOMIC DNA]</scope>
    <source>
        <strain evidence="2 3">Z443</strain>
    </source>
</reference>
<protein>
    <submittedName>
        <fullName evidence="2">Hydroxyurea phosphotransferase</fullName>
    </submittedName>
</protein>
<dbReference type="Pfam" id="PF04655">
    <property type="entry name" value="APH_6_hur"/>
    <property type="match status" value="1"/>
</dbReference>
<evidence type="ECO:0000313" key="3">
    <source>
        <dbReference type="Proteomes" id="UP000314616"/>
    </source>
</evidence>
<proteinExistence type="predicted"/>
<feature type="region of interest" description="Disordered" evidence="1">
    <location>
        <begin position="1"/>
        <end position="37"/>
    </location>
</feature>
<sequence length="334" mass="35140">MSPRAGDRDRPGDAPAGPGPEAVPVPDALRRGAGTTPDGAAWLTRLPALVDRARTRWGLRLEPPFEPGTTAWTAPARTRDGADAVVKIVLPHPEAAGEAAALRAWTGQGAVELLDDDTEAWTLLLRRARPGHGLEEDRLLAERPAPARLDVAGELLARLHDAPHPADGVAALPSQVVPWAELLQDRAARLAGPLELDTGLVAEAAGLLEELPGSAARTVLVHGDLNPGNILAASDGTGRTWLAIDPKPALGDPAYDPWPLLTQVGAPFTDDNPPATLRTHTRVLCAAAGLEADRVAAWALARSCESALWRAAVQGDRDGALAELAQARTWARML</sequence>